<sequence length="362" mass="41435">MNRKILIASTTKPVDDTRMTDKIAATLAEVHKYTIYVIGFPSKFKPVYSNINFFNIPKAEFSFGKRLKALLYILRILIKVKPDIVIASNTETLLVMKVYQIIFGAYLVYDIRENYSLNKKVRNEGSGNHILKLLSVSGKIERSLINKADALILAERIYSEQFDIPSHTPSLLFENKAIIKSESKNVQPPHFLLSGTLSTIHGTVDAVKWFLNSFSDNQVKLTIIGQYHDIAVLNELLSLTNNVENVDLFLSRFPISHWLIQEKLISSTHIISPYHNLTAFEGKLPTKLFEAAANHKIIISRKNASWNSYFKDAWLIETDFQTALEASQKNRILQFNGKEYNTARYLANRNELKDFFTKLDMP</sequence>
<dbReference type="Proteomes" id="UP000298616">
    <property type="component" value="Chromosome"/>
</dbReference>
<proteinExistence type="predicted"/>
<dbReference type="EMBL" id="CP028923">
    <property type="protein sequence ID" value="QCK15098.1"/>
    <property type="molecule type" value="Genomic_DNA"/>
</dbReference>
<dbReference type="RefSeq" id="WP_137090684.1">
    <property type="nucleotide sequence ID" value="NZ_CP028923.1"/>
</dbReference>
<dbReference type="OrthoDB" id="925984at2"/>
<name>A0A4D7K6T0_9BACT</name>
<protein>
    <submittedName>
        <fullName evidence="1">Uncharacterized protein</fullName>
    </submittedName>
</protein>
<dbReference type="AlphaFoldDB" id="A0A4D7K6T0"/>
<evidence type="ECO:0000313" key="2">
    <source>
        <dbReference type="Proteomes" id="UP000298616"/>
    </source>
</evidence>
<dbReference type="KEGG" id="fpf:DCC35_10230"/>
<dbReference type="SUPFAM" id="SSF53756">
    <property type="entry name" value="UDP-Glycosyltransferase/glycogen phosphorylase"/>
    <property type="match status" value="1"/>
</dbReference>
<keyword evidence="2" id="KW-1185">Reference proteome</keyword>
<accession>A0A4D7K6T0</accession>
<evidence type="ECO:0000313" key="1">
    <source>
        <dbReference type="EMBL" id="QCK15098.1"/>
    </source>
</evidence>
<reference evidence="1 2" key="1">
    <citation type="submission" date="2018-04" db="EMBL/GenBank/DDBJ databases">
        <title>Complete genome uncultured novel isolate.</title>
        <authorList>
            <person name="Merlino G."/>
        </authorList>
    </citation>
    <scope>NUCLEOTIDE SEQUENCE [LARGE SCALE GENOMIC DNA]</scope>
    <source>
        <strain evidence="2">R1DC9</strain>
    </source>
</reference>
<organism evidence="1 2">
    <name type="scientific">Mangrovivirga cuniculi</name>
    <dbReference type="NCBI Taxonomy" id="2715131"/>
    <lineage>
        <taxon>Bacteria</taxon>
        <taxon>Pseudomonadati</taxon>
        <taxon>Bacteroidota</taxon>
        <taxon>Cytophagia</taxon>
        <taxon>Cytophagales</taxon>
        <taxon>Mangrovivirgaceae</taxon>
        <taxon>Mangrovivirga</taxon>
    </lineage>
</organism>
<gene>
    <name evidence="1" type="ORF">DCC35_10230</name>
</gene>